<sequence>MPIQVTCPKCLKRFQVSDKFAGKEGPCPNCKNVIRVPSAEEQVVIHEAPSDAPTDSKGRSVLKPITREDTDVTRKGLILTIVSVIAIFAAAVGVRMMSGPDQTPIWASIAGILLLAPPLVWSGYNLVYDRELEPYRGTELWQRVGIVSAVFAVLWAVYAFAPAYVLDLDQASEMSWMVAGIAFAVMIIGGAFAALAAFDLEFPSGLVISGLYFLSVVLLALVAGVVLAGREVDDRPGPRAAPAAATALPSTSSSLATIRPINKLLQDVDSSRNV</sequence>
<dbReference type="AlphaFoldDB" id="A0A5C6FN20"/>
<feature type="transmembrane region" description="Helical" evidence="1">
    <location>
        <begin position="178"/>
        <end position="198"/>
    </location>
</feature>
<accession>A0A5C6FN20</accession>
<evidence type="ECO:0000313" key="2">
    <source>
        <dbReference type="EMBL" id="TWU61753.1"/>
    </source>
</evidence>
<feature type="transmembrane region" description="Helical" evidence="1">
    <location>
        <begin position="210"/>
        <end position="229"/>
    </location>
</feature>
<feature type="transmembrane region" description="Helical" evidence="1">
    <location>
        <begin position="144"/>
        <end position="166"/>
    </location>
</feature>
<dbReference type="EMBL" id="SJPZ01000002">
    <property type="protein sequence ID" value="TWU61753.1"/>
    <property type="molecule type" value="Genomic_DNA"/>
</dbReference>
<reference evidence="2 3" key="1">
    <citation type="submission" date="2019-02" db="EMBL/GenBank/DDBJ databases">
        <title>Deep-cultivation of Planctomycetes and their phenomic and genomic characterization uncovers novel biology.</title>
        <authorList>
            <person name="Wiegand S."/>
            <person name="Jogler M."/>
            <person name="Boedeker C."/>
            <person name="Pinto D."/>
            <person name="Vollmers J."/>
            <person name="Rivas-Marin E."/>
            <person name="Kohn T."/>
            <person name="Peeters S.H."/>
            <person name="Heuer A."/>
            <person name="Rast P."/>
            <person name="Oberbeckmann S."/>
            <person name="Bunk B."/>
            <person name="Jeske O."/>
            <person name="Meyerdierks A."/>
            <person name="Storesund J.E."/>
            <person name="Kallscheuer N."/>
            <person name="Luecker S."/>
            <person name="Lage O.M."/>
            <person name="Pohl T."/>
            <person name="Merkel B.J."/>
            <person name="Hornburger P."/>
            <person name="Mueller R.-W."/>
            <person name="Bruemmer F."/>
            <person name="Labrenz M."/>
            <person name="Spormann A.M."/>
            <person name="Op Den Camp H."/>
            <person name="Overmann J."/>
            <person name="Amann R."/>
            <person name="Jetten M.S.M."/>
            <person name="Mascher T."/>
            <person name="Medema M.H."/>
            <person name="Devos D.P."/>
            <person name="Kaster A.-K."/>
            <person name="Ovreas L."/>
            <person name="Rohde M."/>
            <person name="Galperin M.Y."/>
            <person name="Jogler C."/>
        </authorList>
    </citation>
    <scope>NUCLEOTIDE SEQUENCE [LARGE SCALE GENOMIC DNA]</scope>
    <source>
        <strain evidence="2 3">V7</strain>
    </source>
</reference>
<protein>
    <submittedName>
        <fullName evidence="2">Uncharacterized protein</fullName>
    </submittedName>
</protein>
<evidence type="ECO:0000313" key="3">
    <source>
        <dbReference type="Proteomes" id="UP000316476"/>
    </source>
</evidence>
<dbReference type="RefSeq" id="WP_197137737.1">
    <property type="nucleotide sequence ID" value="NZ_SJPZ01000002.1"/>
</dbReference>
<keyword evidence="1" id="KW-0472">Membrane</keyword>
<comment type="caution">
    <text evidence="2">The sequence shown here is derived from an EMBL/GenBank/DDBJ whole genome shotgun (WGS) entry which is preliminary data.</text>
</comment>
<name>A0A5C6FN20_9PLAN</name>
<proteinExistence type="predicted"/>
<keyword evidence="1" id="KW-0812">Transmembrane</keyword>
<dbReference type="Proteomes" id="UP000316476">
    <property type="component" value="Unassembled WGS sequence"/>
</dbReference>
<feature type="transmembrane region" description="Helical" evidence="1">
    <location>
        <begin position="106"/>
        <end position="124"/>
    </location>
</feature>
<evidence type="ECO:0000256" key="1">
    <source>
        <dbReference type="SAM" id="Phobius"/>
    </source>
</evidence>
<keyword evidence="1" id="KW-1133">Transmembrane helix</keyword>
<organism evidence="2 3">
    <name type="scientific">Crateriforma conspicua</name>
    <dbReference type="NCBI Taxonomy" id="2527996"/>
    <lineage>
        <taxon>Bacteria</taxon>
        <taxon>Pseudomonadati</taxon>
        <taxon>Planctomycetota</taxon>
        <taxon>Planctomycetia</taxon>
        <taxon>Planctomycetales</taxon>
        <taxon>Planctomycetaceae</taxon>
        <taxon>Crateriforma</taxon>
    </lineage>
</organism>
<feature type="transmembrane region" description="Helical" evidence="1">
    <location>
        <begin position="76"/>
        <end position="94"/>
    </location>
</feature>
<gene>
    <name evidence="2" type="ORF">V7x_34410</name>
</gene>